<accession>G7JXK9</accession>
<sequence>MAGTTHVLSPVLSPENTPFHPGFTKFKDGYLYCESRRVDEIMELIGKQSFYLYSKPHITRIFQTY</sequence>
<proteinExistence type="predicted"/>
<organism evidence="1 3">
    <name type="scientific">Medicago truncatula</name>
    <name type="common">Barrel medic</name>
    <name type="synonym">Medicago tribuloides</name>
    <dbReference type="NCBI Taxonomy" id="3880"/>
    <lineage>
        <taxon>Eukaryota</taxon>
        <taxon>Viridiplantae</taxon>
        <taxon>Streptophyta</taxon>
        <taxon>Embryophyta</taxon>
        <taxon>Tracheophyta</taxon>
        <taxon>Spermatophyta</taxon>
        <taxon>Magnoliopsida</taxon>
        <taxon>eudicotyledons</taxon>
        <taxon>Gunneridae</taxon>
        <taxon>Pentapetalae</taxon>
        <taxon>rosids</taxon>
        <taxon>fabids</taxon>
        <taxon>Fabales</taxon>
        <taxon>Fabaceae</taxon>
        <taxon>Papilionoideae</taxon>
        <taxon>50 kb inversion clade</taxon>
        <taxon>NPAAA clade</taxon>
        <taxon>Hologalegina</taxon>
        <taxon>IRL clade</taxon>
        <taxon>Trifolieae</taxon>
        <taxon>Medicago</taxon>
    </lineage>
</organism>
<evidence type="ECO:0000313" key="2">
    <source>
        <dbReference type="EnsemblPlants" id="AES95180"/>
    </source>
</evidence>
<dbReference type="AlphaFoldDB" id="G7JXK9"/>
<reference evidence="1 3" key="1">
    <citation type="journal article" date="2011" name="Nature">
        <title>The Medicago genome provides insight into the evolution of rhizobial symbioses.</title>
        <authorList>
            <person name="Young N.D."/>
            <person name="Debelle F."/>
            <person name="Oldroyd G.E."/>
            <person name="Geurts R."/>
            <person name="Cannon S.B."/>
            <person name="Udvardi M.K."/>
            <person name="Benedito V.A."/>
            <person name="Mayer K.F."/>
            <person name="Gouzy J."/>
            <person name="Schoof H."/>
            <person name="Van de Peer Y."/>
            <person name="Proost S."/>
            <person name="Cook D.R."/>
            <person name="Meyers B.C."/>
            <person name="Spannagl M."/>
            <person name="Cheung F."/>
            <person name="De Mita S."/>
            <person name="Krishnakumar V."/>
            <person name="Gundlach H."/>
            <person name="Zhou S."/>
            <person name="Mudge J."/>
            <person name="Bharti A.K."/>
            <person name="Murray J.D."/>
            <person name="Naoumkina M.A."/>
            <person name="Rosen B."/>
            <person name="Silverstein K.A."/>
            <person name="Tang H."/>
            <person name="Rombauts S."/>
            <person name="Zhao P.X."/>
            <person name="Zhou P."/>
            <person name="Barbe V."/>
            <person name="Bardou P."/>
            <person name="Bechner M."/>
            <person name="Bellec A."/>
            <person name="Berger A."/>
            <person name="Berges H."/>
            <person name="Bidwell S."/>
            <person name="Bisseling T."/>
            <person name="Choisne N."/>
            <person name="Couloux A."/>
            <person name="Denny R."/>
            <person name="Deshpande S."/>
            <person name="Dai X."/>
            <person name="Doyle J.J."/>
            <person name="Dudez A.M."/>
            <person name="Farmer A.D."/>
            <person name="Fouteau S."/>
            <person name="Franken C."/>
            <person name="Gibelin C."/>
            <person name="Gish J."/>
            <person name="Goldstein S."/>
            <person name="Gonzalez A.J."/>
            <person name="Green P.J."/>
            <person name="Hallab A."/>
            <person name="Hartog M."/>
            <person name="Hua A."/>
            <person name="Humphray S.J."/>
            <person name="Jeong D.H."/>
            <person name="Jing Y."/>
            <person name="Jocker A."/>
            <person name="Kenton S.M."/>
            <person name="Kim D.J."/>
            <person name="Klee K."/>
            <person name="Lai H."/>
            <person name="Lang C."/>
            <person name="Lin S."/>
            <person name="Macmil S.L."/>
            <person name="Magdelenat G."/>
            <person name="Matthews L."/>
            <person name="McCorrison J."/>
            <person name="Monaghan E.L."/>
            <person name="Mun J.H."/>
            <person name="Najar F.Z."/>
            <person name="Nicholson C."/>
            <person name="Noirot C."/>
            <person name="O'Bleness M."/>
            <person name="Paule C.R."/>
            <person name="Poulain J."/>
            <person name="Prion F."/>
            <person name="Qin B."/>
            <person name="Qu C."/>
            <person name="Retzel E.F."/>
            <person name="Riddle C."/>
            <person name="Sallet E."/>
            <person name="Samain S."/>
            <person name="Samson N."/>
            <person name="Sanders I."/>
            <person name="Saurat O."/>
            <person name="Scarpelli C."/>
            <person name="Schiex T."/>
            <person name="Segurens B."/>
            <person name="Severin A.J."/>
            <person name="Sherrier D.J."/>
            <person name="Shi R."/>
            <person name="Sims S."/>
            <person name="Singer S.R."/>
            <person name="Sinharoy S."/>
            <person name="Sterck L."/>
            <person name="Viollet A."/>
            <person name="Wang B.B."/>
            <person name="Wang K."/>
            <person name="Wang M."/>
            <person name="Wang X."/>
            <person name="Warfsmann J."/>
            <person name="Weissenbach J."/>
            <person name="White D.D."/>
            <person name="White J.D."/>
            <person name="Wiley G.B."/>
            <person name="Wincker P."/>
            <person name="Xing Y."/>
            <person name="Yang L."/>
            <person name="Yao Z."/>
            <person name="Ying F."/>
            <person name="Zhai J."/>
            <person name="Zhou L."/>
            <person name="Zuber A."/>
            <person name="Denarie J."/>
            <person name="Dixon R.A."/>
            <person name="May G.D."/>
            <person name="Schwartz D.C."/>
            <person name="Rogers J."/>
            <person name="Quetier F."/>
            <person name="Town C.D."/>
            <person name="Roe B.A."/>
        </authorList>
    </citation>
    <scope>NUCLEOTIDE SEQUENCE [LARGE SCALE GENOMIC DNA]</scope>
    <source>
        <strain evidence="1">A17</strain>
        <strain evidence="2 3">cv. Jemalong A17</strain>
    </source>
</reference>
<dbReference type="PaxDb" id="3880-AES95180"/>
<gene>
    <name evidence="1" type="ordered locus">MTR_5g022680</name>
</gene>
<evidence type="ECO:0000313" key="1">
    <source>
        <dbReference type="EMBL" id="AES95180.1"/>
    </source>
</evidence>
<name>G7JXK9_MEDTR</name>
<keyword evidence="3" id="KW-1185">Reference proteome</keyword>
<dbReference type="Proteomes" id="UP000002051">
    <property type="component" value="Chromosome 5"/>
</dbReference>
<dbReference type="HOGENOM" id="CLU_2853098_0_0_1"/>
<dbReference type="EMBL" id="CM001221">
    <property type="protein sequence ID" value="AES95180.1"/>
    <property type="molecule type" value="Genomic_DNA"/>
</dbReference>
<dbReference type="STRING" id="3880.G7JXK9"/>
<protein>
    <submittedName>
        <fullName evidence="1">Diaminopimelate decarboxylase</fullName>
    </submittedName>
</protein>
<evidence type="ECO:0000313" key="3">
    <source>
        <dbReference type="Proteomes" id="UP000002051"/>
    </source>
</evidence>
<dbReference type="EnsemblPlants" id="AES95180">
    <property type="protein sequence ID" value="AES95180"/>
    <property type="gene ID" value="MTR_5g022680"/>
</dbReference>
<reference evidence="1 3" key="2">
    <citation type="journal article" date="2014" name="BMC Genomics">
        <title>An improved genome release (version Mt4.0) for the model legume Medicago truncatula.</title>
        <authorList>
            <person name="Tang H."/>
            <person name="Krishnakumar V."/>
            <person name="Bidwell S."/>
            <person name="Rosen B."/>
            <person name="Chan A."/>
            <person name="Zhou S."/>
            <person name="Gentzbittel L."/>
            <person name="Childs K.L."/>
            <person name="Yandell M."/>
            <person name="Gundlach H."/>
            <person name="Mayer K.F."/>
            <person name="Schwartz D.C."/>
            <person name="Town C.D."/>
        </authorList>
    </citation>
    <scope>GENOME REANNOTATION</scope>
    <source>
        <strain evidence="2 3">cv. Jemalong A17</strain>
    </source>
</reference>
<reference evidence="2" key="3">
    <citation type="submission" date="2015-04" db="UniProtKB">
        <authorList>
            <consortium name="EnsemblPlants"/>
        </authorList>
    </citation>
    <scope>IDENTIFICATION</scope>
    <source>
        <strain evidence="2">cv. Jemalong A17</strain>
    </source>
</reference>